<accession>A0A7V9A831</accession>
<protein>
    <submittedName>
        <fullName evidence="1">Uncharacterized protein</fullName>
    </submittedName>
</protein>
<evidence type="ECO:0000313" key="2">
    <source>
        <dbReference type="Proteomes" id="UP000551616"/>
    </source>
</evidence>
<dbReference type="AlphaFoldDB" id="A0A7V9A831"/>
<keyword evidence="2" id="KW-1185">Reference proteome</keyword>
<comment type="caution">
    <text evidence="1">The sequence shown here is derived from an EMBL/GenBank/DDBJ whole genome shotgun (WGS) entry which is preliminary data.</text>
</comment>
<evidence type="ECO:0000313" key="1">
    <source>
        <dbReference type="EMBL" id="MBA2115997.1"/>
    </source>
</evidence>
<name>A0A7V9A831_9BACT</name>
<dbReference type="Proteomes" id="UP000551616">
    <property type="component" value="Unassembled WGS sequence"/>
</dbReference>
<proteinExistence type="predicted"/>
<reference evidence="1 2" key="1">
    <citation type="submission" date="2020-05" db="EMBL/GenBank/DDBJ databases">
        <title>Bremerella alba sp. nov., a novel planctomycete isolated from the surface of the macroalga Fucus spiralis.</title>
        <authorList>
            <person name="Godinho O."/>
            <person name="Botelho R."/>
            <person name="Albuquerque L."/>
            <person name="Wiegand S."/>
            <person name="Da Costa M.S."/>
            <person name="Lobo-Da-Cunha A."/>
            <person name="Jogler C."/>
            <person name="Lage O.M."/>
        </authorList>
    </citation>
    <scope>NUCLEOTIDE SEQUENCE [LARGE SCALE GENOMIC DNA]</scope>
    <source>
        <strain evidence="1 2">FF15</strain>
    </source>
</reference>
<dbReference type="EMBL" id="JABRWO010000008">
    <property type="protein sequence ID" value="MBA2115997.1"/>
    <property type="molecule type" value="Genomic_DNA"/>
</dbReference>
<sequence>MSDFQGPTLEDLQGEWVCVNFGNDGHKVPFYVPWFRKPRIEFEGYCYRAFDGDICLEQGRFDIRRGVQYSLLDQLIEYGEHHGREHRGIVRWVGDQLEHLQGHVGYPRPDGFPYGKGFRCHYALLRRKR</sequence>
<dbReference type="RefSeq" id="WP_235990417.1">
    <property type="nucleotide sequence ID" value="NZ_JABRWO010000008.1"/>
</dbReference>
<organism evidence="1 2">
    <name type="scientific">Bremerella alba</name>
    <dbReference type="NCBI Taxonomy" id="980252"/>
    <lineage>
        <taxon>Bacteria</taxon>
        <taxon>Pseudomonadati</taxon>
        <taxon>Planctomycetota</taxon>
        <taxon>Planctomycetia</taxon>
        <taxon>Pirellulales</taxon>
        <taxon>Pirellulaceae</taxon>
        <taxon>Bremerella</taxon>
    </lineage>
</organism>
<gene>
    <name evidence="1" type="ORF">HOV93_31840</name>
</gene>